<comment type="caution">
    <text evidence="1">The sequence shown here is derived from an EMBL/GenBank/DDBJ whole genome shotgun (WGS) entry which is preliminary data.</text>
</comment>
<proteinExistence type="predicted"/>
<dbReference type="EMBL" id="SMOG01000004">
    <property type="protein sequence ID" value="TDF73694.1"/>
    <property type="molecule type" value="Genomic_DNA"/>
</dbReference>
<evidence type="ECO:0000313" key="1">
    <source>
        <dbReference type="EMBL" id="TDF73694.1"/>
    </source>
</evidence>
<accession>A0AC61QK49</accession>
<name>A0AC61QK49_9BACT</name>
<gene>
    <name evidence="1" type="ORF">E0946_02730</name>
</gene>
<sequence length="197" mass="21076">MSFMKELTKGIVKENPIFVLVLGMCPTLATTTSVNNALGMGLAATFVLVCSNIIISMIRNIIPNKIRIPSYIIVIAAFVSIVDMVMAAYLPDLHKALGLFIPLIVVNCIIMGRAEAFASKNSVMDSMADGIGMGIGFTLALILMSSIREILGSGTWAGMKVMPVTYDPMLVAILTPGAFITLGLLMAGINMLKEKFL</sequence>
<dbReference type="Proteomes" id="UP000294588">
    <property type="component" value="Unassembled WGS sequence"/>
</dbReference>
<organism evidence="1 2">
    <name type="scientific">Candidatus Syntrophosphaera thermopropionivorans</name>
    <dbReference type="NCBI Taxonomy" id="2593015"/>
    <lineage>
        <taxon>Bacteria</taxon>
        <taxon>Pseudomonadati</taxon>
        <taxon>Candidatus Cloacimonadota</taxon>
        <taxon>Candidatus Cloacimonadia</taxon>
        <taxon>Candidatus Cloacimonadales</taxon>
        <taxon>Candidatus Cloacimonadaceae</taxon>
        <taxon>Candidatus Syntrophosphaera</taxon>
    </lineage>
</organism>
<keyword evidence="2" id="KW-1185">Reference proteome</keyword>
<evidence type="ECO:0000313" key="2">
    <source>
        <dbReference type="Proteomes" id="UP000294588"/>
    </source>
</evidence>
<reference evidence="1" key="1">
    <citation type="submission" date="2019-03" db="EMBL/GenBank/DDBJ databases">
        <title>Candidatus Syntrophosphaera thermopropionivorans: a novel player in syntrophic propionate oxidation during anaerobic digestion.</title>
        <authorList>
            <person name="Dyksma S."/>
        </authorList>
    </citation>
    <scope>NUCLEOTIDE SEQUENCE</scope>
    <source>
        <strain evidence="1">W5</strain>
    </source>
</reference>
<protein>
    <submittedName>
        <fullName evidence="1">Electron transport complex subunit E</fullName>
    </submittedName>
</protein>